<dbReference type="GeneID" id="54490787"/>
<evidence type="ECO:0000313" key="2">
    <source>
        <dbReference type="EMBL" id="KAF2752455.1"/>
    </source>
</evidence>
<name>A0A6A6VQP9_9PEZI</name>
<protein>
    <submittedName>
        <fullName evidence="2">Uncharacterized protein</fullName>
    </submittedName>
</protein>
<sequence>MSHAQATYYTSSDGKTYTTDGKYVLAGNQWEARTGSTNTSSSASQSQTSLGHVSGQNLTAAMLAPFGMTAPSHIVPPQTSGNENWRPTGQRAVPSIDVLPAVRAAKNGHPWMRAYVNSFDQVTGRTG</sequence>
<dbReference type="OrthoDB" id="3789707at2759"/>
<feature type="region of interest" description="Disordered" evidence="1">
    <location>
        <begin position="71"/>
        <end position="92"/>
    </location>
</feature>
<accession>A0A6A6VQP9</accession>
<dbReference type="AlphaFoldDB" id="A0A6A6VQP9"/>
<gene>
    <name evidence="2" type="ORF">EJ05DRAFT_542613</name>
</gene>
<proteinExistence type="predicted"/>
<feature type="compositionally biased region" description="Polar residues" evidence="1">
    <location>
        <begin position="77"/>
        <end position="87"/>
    </location>
</feature>
<dbReference type="EMBL" id="ML996623">
    <property type="protein sequence ID" value="KAF2752455.1"/>
    <property type="molecule type" value="Genomic_DNA"/>
</dbReference>
<evidence type="ECO:0000313" key="3">
    <source>
        <dbReference type="Proteomes" id="UP000799437"/>
    </source>
</evidence>
<organism evidence="2 3">
    <name type="scientific">Pseudovirgaria hyperparasitica</name>
    <dbReference type="NCBI Taxonomy" id="470096"/>
    <lineage>
        <taxon>Eukaryota</taxon>
        <taxon>Fungi</taxon>
        <taxon>Dikarya</taxon>
        <taxon>Ascomycota</taxon>
        <taxon>Pezizomycotina</taxon>
        <taxon>Dothideomycetes</taxon>
        <taxon>Dothideomycetes incertae sedis</taxon>
        <taxon>Acrospermales</taxon>
        <taxon>Acrospermaceae</taxon>
        <taxon>Pseudovirgaria</taxon>
    </lineage>
</organism>
<feature type="region of interest" description="Disordered" evidence="1">
    <location>
        <begin position="33"/>
        <end position="53"/>
    </location>
</feature>
<dbReference type="Proteomes" id="UP000799437">
    <property type="component" value="Unassembled WGS sequence"/>
</dbReference>
<dbReference type="RefSeq" id="XP_033594913.1">
    <property type="nucleotide sequence ID" value="XM_033749733.1"/>
</dbReference>
<feature type="compositionally biased region" description="Low complexity" evidence="1">
    <location>
        <begin position="34"/>
        <end position="49"/>
    </location>
</feature>
<reference evidence="2" key="1">
    <citation type="journal article" date="2020" name="Stud. Mycol.">
        <title>101 Dothideomycetes genomes: a test case for predicting lifestyles and emergence of pathogens.</title>
        <authorList>
            <person name="Haridas S."/>
            <person name="Albert R."/>
            <person name="Binder M."/>
            <person name="Bloem J."/>
            <person name="Labutti K."/>
            <person name="Salamov A."/>
            <person name="Andreopoulos B."/>
            <person name="Baker S."/>
            <person name="Barry K."/>
            <person name="Bills G."/>
            <person name="Bluhm B."/>
            <person name="Cannon C."/>
            <person name="Castanera R."/>
            <person name="Culley D."/>
            <person name="Daum C."/>
            <person name="Ezra D."/>
            <person name="Gonzalez J."/>
            <person name="Henrissat B."/>
            <person name="Kuo A."/>
            <person name="Liang C."/>
            <person name="Lipzen A."/>
            <person name="Lutzoni F."/>
            <person name="Magnuson J."/>
            <person name="Mondo S."/>
            <person name="Nolan M."/>
            <person name="Ohm R."/>
            <person name="Pangilinan J."/>
            <person name="Park H.-J."/>
            <person name="Ramirez L."/>
            <person name="Alfaro M."/>
            <person name="Sun H."/>
            <person name="Tritt A."/>
            <person name="Yoshinaga Y."/>
            <person name="Zwiers L.-H."/>
            <person name="Turgeon B."/>
            <person name="Goodwin S."/>
            <person name="Spatafora J."/>
            <person name="Crous P."/>
            <person name="Grigoriev I."/>
        </authorList>
    </citation>
    <scope>NUCLEOTIDE SEQUENCE</scope>
    <source>
        <strain evidence="2">CBS 121739</strain>
    </source>
</reference>
<keyword evidence="3" id="KW-1185">Reference proteome</keyword>
<evidence type="ECO:0000256" key="1">
    <source>
        <dbReference type="SAM" id="MobiDB-lite"/>
    </source>
</evidence>